<sequence>MKKIGIKYCGNCNPHIDSPAIINYLKEHSKGEWEFVSWNDNEMALLIIMSGCPADCATRPDFQGKVISVSGLYVDLHPVEEKVLKETLLKKVYETLNKTE</sequence>
<dbReference type="KEGG" id="tfr:BR63_10085"/>
<organism evidence="1 2">
    <name type="scientific">Thermanaerosceptrum fracticalcis</name>
    <dbReference type="NCBI Taxonomy" id="1712410"/>
    <lineage>
        <taxon>Bacteria</taxon>
        <taxon>Bacillati</taxon>
        <taxon>Bacillota</taxon>
        <taxon>Clostridia</taxon>
        <taxon>Eubacteriales</taxon>
        <taxon>Peptococcaceae</taxon>
        <taxon>Thermanaerosceptrum</taxon>
    </lineage>
</organism>
<gene>
    <name evidence="1" type="ORF">BR63_10085</name>
</gene>
<dbReference type="EMBL" id="CP045798">
    <property type="protein sequence ID" value="QNB46623.1"/>
    <property type="molecule type" value="Genomic_DNA"/>
</dbReference>
<protein>
    <submittedName>
        <fullName evidence="1">Uncharacterized protein</fullName>
    </submittedName>
</protein>
<evidence type="ECO:0000313" key="2">
    <source>
        <dbReference type="Proteomes" id="UP000515847"/>
    </source>
</evidence>
<dbReference type="AlphaFoldDB" id="A0A7G6E3G9"/>
<dbReference type="OrthoDB" id="9801625at2"/>
<reference evidence="1 2" key="1">
    <citation type="journal article" date="2019" name="Front. Microbiol.">
        <title>Thermoanaerosceptrum fracticalcis gen. nov. sp. nov., a Novel Fumarate-Fermenting Microorganism From a Deep Fractured Carbonate Aquifer of the US Great Basin.</title>
        <authorList>
            <person name="Hamilton-Brehm S.D."/>
            <person name="Stewart L.E."/>
            <person name="Zavarin M."/>
            <person name="Caldwell M."/>
            <person name="Lawson P.A."/>
            <person name="Onstott T.C."/>
            <person name="Grzymski J."/>
            <person name="Neveux I."/>
            <person name="Lollar B.S."/>
            <person name="Russell C.E."/>
            <person name="Moser D.P."/>
        </authorList>
    </citation>
    <scope>NUCLEOTIDE SEQUENCE [LARGE SCALE GENOMIC DNA]</scope>
    <source>
        <strain evidence="1 2">DRI-13</strain>
    </source>
</reference>
<evidence type="ECO:0000313" key="1">
    <source>
        <dbReference type="EMBL" id="QNB46623.1"/>
    </source>
</evidence>
<proteinExistence type="predicted"/>
<dbReference type="RefSeq" id="WP_034425946.1">
    <property type="nucleotide sequence ID" value="NZ_CP045798.1"/>
</dbReference>
<name>A0A7G6E3G9_THEFR</name>
<accession>A0A7G6E3G9</accession>
<keyword evidence="2" id="KW-1185">Reference proteome</keyword>
<dbReference type="Proteomes" id="UP000515847">
    <property type="component" value="Chromosome"/>
</dbReference>